<keyword evidence="2 8" id="KW-0488">Methylation</keyword>
<dbReference type="FunFam" id="3.30.160.810:FF:000001">
    <property type="entry name" value="50S ribosomal protein L3"/>
    <property type="match status" value="1"/>
</dbReference>
<dbReference type="SUPFAM" id="SSF50447">
    <property type="entry name" value="Translation proteins"/>
    <property type="match status" value="1"/>
</dbReference>
<dbReference type="EMBL" id="JAAIJQ010000102">
    <property type="protein sequence ID" value="NEV64630.1"/>
    <property type="molecule type" value="Genomic_DNA"/>
</dbReference>
<keyword evidence="5 8" id="KW-0689">Ribosomal protein</keyword>
<keyword evidence="4 8" id="KW-0694">RNA-binding</keyword>
<dbReference type="GO" id="GO:0006412">
    <property type="term" value="P:translation"/>
    <property type="evidence" value="ECO:0007669"/>
    <property type="project" value="UniProtKB-UniRule"/>
</dbReference>
<gene>
    <name evidence="8 12" type="primary">rplC</name>
    <name evidence="12" type="ORF">G3446_22640</name>
</gene>
<proteinExistence type="inferred from homology"/>
<protein>
    <recommendedName>
        <fullName evidence="7 8">Large ribosomal subunit protein uL3</fullName>
    </recommendedName>
</protein>
<dbReference type="FunFam" id="2.40.30.10:FF:000004">
    <property type="entry name" value="50S ribosomal protein L3"/>
    <property type="match status" value="1"/>
</dbReference>
<evidence type="ECO:0000256" key="11">
    <source>
        <dbReference type="SAM" id="MobiDB-lite"/>
    </source>
</evidence>
<dbReference type="PROSITE" id="PS00474">
    <property type="entry name" value="RIBOSOMAL_L3"/>
    <property type="match status" value="1"/>
</dbReference>
<accession>A0A6M0K4H6</accession>
<evidence type="ECO:0000256" key="2">
    <source>
        <dbReference type="ARBA" id="ARBA00022481"/>
    </source>
</evidence>
<dbReference type="PANTHER" id="PTHR11229:SF16">
    <property type="entry name" value="LARGE RIBOSOMAL SUBUNIT PROTEIN UL3C"/>
    <property type="match status" value="1"/>
</dbReference>
<dbReference type="InterPro" id="IPR000597">
    <property type="entry name" value="Ribosomal_uL3"/>
</dbReference>
<comment type="subunit">
    <text evidence="8 10">Part of the 50S ribosomal subunit. Forms a cluster with proteins L14 and L19.</text>
</comment>
<dbReference type="PANTHER" id="PTHR11229">
    <property type="entry name" value="50S RIBOSOMAL PROTEIN L3"/>
    <property type="match status" value="1"/>
</dbReference>
<comment type="similarity">
    <text evidence="1 8 9">Belongs to the universal ribosomal protein uL3 family.</text>
</comment>
<evidence type="ECO:0000313" key="13">
    <source>
        <dbReference type="Proteomes" id="UP000483379"/>
    </source>
</evidence>
<dbReference type="AlphaFoldDB" id="A0A6M0K4H6"/>
<comment type="caution">
    <text evidence="12">The sequence shown here is derived from an EMBL/GenBank/DDBJ whole genome shotgun (WGS) entry which is preliminary data.</text>
</comment>
<evidence type="ECO:0000256" key="7">
    <source>
        <dbReference type="ARBA" id="ARBA00035243"/>
    </source>
</evidence>
<keyword evidence="6 8" id="KW-0687">Ribonucleoprotein</keyword>
<organism evidence="12 13">
    <name type="scientific">Thiorhodococcus minor</name>
    <dbReference type="NCBI Taxonomy" id="57489"/>
    <lineage>
        <taxon>Bacteria</taxon>
        <taxon>Pseudomonadati</taxon>
        <taxon>Pseudomonadota</taxon>
        <taxon>Gammaproteobacteria</taxon>
        <taxon>Chromatiales</taxon>
        <taxon>Chromatiaceae</taxon>
        <taxon>Thiorhodococcus</taxon>
    </lineage>
</organism>
<comment type="function">
    <text evidence="8 10">One of the primary rRNA binding proteins, it binds directly near the 3'-end of the 23S rRNA, where it nucleates assembly of the 50S subunit.</text>
</comment>
<dbReference type="InterPro" id="IPR019926">
    <property type="entry name" value="Ribosomal_uL3_CS"/>
</dbReference>
<dbReference type="NCBIfam" id="TIGR03625">
    <property type="entry name" value="L3_bact"/>
    <property type="match status" value="1"/>
</dbReference>
<dbReference type="GO" id="GO:0019843">
    <property type="term" value="F:rRNA binding"/>
    <property type="evidence" value="ECO:0007669"/>
    <property type="project" value="UniProtKB-UniRule"/>
</dbReference>
<evidence type="ECO:0000313" key="12">
    <source>
        <dbReference type="EMBL" id="NEV64630.1"/>
    </source>
</evidence>
<keyword evidence="13" id="KW-1185">Reference proteome</keyword>
<name>A0A6M0K4H6_9GAMM</name>
<evidence type="ECO:0000256" key="1">
    <source>
        <dbReference type="ARBA" id="ARBA00006540"/>
    </source>
</evidence>
<evidence type="ECO:0000256" key="3">
    <source>
        <dbReference type="ARBA" id="ARBA00022730"/>
    </source>
</evidence>
<dbReference type="Gene3D" id="2.40.30.10">
    <property type="entry name" value="Translation factors"/>
    <property type="match status" value="1"/>
</dbReference>
<feature type="modified residue" description="N5-methylglutamine" evidence="8">
    <location>
        <position position="153"/>
    </location>
</feature>
<reference evidence="12 13" key="1">
    <citation type="submission" date="2020-02" db="EMBL/GenBank/DDBJ databases">
        <title>Genome sequences of Thiorhodococcus mannitoliphagus and Thiorhodococcus minor, purple sulfur photosynthetic bacteria in the gammaproteobacterial family, Chromatiaceae.</title>
        <authorList>
            <person name="Aviles F.A."/>
            <person name="Meyer T.E."/>
            <person name="Kyndt J.A."/>
        </authorList>
    </citation>
    <scope>NUCLEOTIDE SEQUENCE [LARGE SCALE GENOMIC DNA]</scope>
    <source>
        <strain evidence="12 13">DSM 11518</strain>
    </source>
</reference>
<dbReference type="GO" id="GO:0003735">
    <property type="term" value="F:structural constituent of ribosome"/>
    <property type="evidence" value="ECO:0007669"/>
    <property type="project" value="UniProtKB-UniRule"/>
</dbReference>
<dbReference type="Pfam" id="PF00297">
    <property type="entry name" value="Ribosomal_L3"/>
    <property type="match status" value="1"/>
</dbReference>
<dbReference type="HAMAP" id="MF_01325_B">
    <property type="entry name" value="Ribosomal_uL3_B"/>
    <property type="match status" value="1"/>
</dbReference>
<dbReference type="Gene3D" id="3.30.160.810">
    <property type="match status" value="1"/>
</dbReference>
<evidence type="ECO:0000256" key="4">
    <source>
        <dbReference type="ARBA" id="ARBA00022884"/>
    </source>
</evidence>
<evidence type="ECO:0000256" key="5">
    <source>
        <dbReference type="ARBA" id="ARBA00022980"/>
    </source>
</evidence>
<comment type="PTM">
    <text evidence="8">Methylated by PrmB.</text>
</comment>
<keyword evidence="3 8" id="KW-0699">rRNA-binding</keyword>
<dbReference type="InterPro" id="IPR009000">
    <property type="entry name" value="Transl_B-barrel_sf"/>
</dbReference>
<feature type="region of interest" description="Disordered" evidence="11">
    <location>
        <begin position="131"/>
        <end position="155"/>
    </location>
</feature>
<sequence>MTIGVIGRKAGMTRLFTEEGESVPVTVIEVAPNRVSQVKTAETDGYSAVQLAFGNRRASRVTKPMAGHFAKAGVEAGEALKEFRLEEGEGADVQVGQEITVSIFEPGQKVDVRGVTKGRGFAGAIRRHHFSGQDRTHGNSLSHRAPGSIGQNQTPGRVWKGKKMAGHLGAANRCQQNLEVVRVDADRNLLLVRGGVPGPTGGRLIVLPSVKQKNKG</sequence>
<evidence type="ECO:0000256" key="6">
    <source>
        <dbReference type="ARBA" id="ARBA00023274"/>
    </source>
</evidence>
<evidence type="ECO:0000256" key="10">
    <source>
        <dbReference type="RuleBase" id="RU003906"/>
    </source>
</evidence>
<evidence type="ECO:0000256" key="9">
    <source>
        <dbReference type="RuleBase" id="RU003905"/>
    </source>
</evidence>
<dbReference type="Proteomes" id="UP000483379">
    <property type="component" value="Unassembled WGS sequence"/>
</dbReference>
<dbReference type="RefSeq" id="WP_164455554.1">
    <property type="nucleotide sequence ID" value="NZ_JAAIJQ010000102.1"/>
</dbReference>
<dbReference type="GO" id="GO:0022625">
    <property type="term" value="C:cytosolic large ribosomal subunit"/>
    <property type="evidence" value="ECO:0007669"/>
    <property type="project" value="TreeGrafter"/>
</dbReference>
<dbReference type="InterPro" id="IPR019927">
    <property type="entry name" value="Ribosomal_uL3_bac/org-type"/>
</dbReference>
<evidence type="ECO:0000256" key="8">
    <source>
        <dbReference type="HAMAP-Rule" id="MF_01325"/>
    </source>
</evidence>